<dbReference type="Gene3D" id="1.10.3210.10">
    <property type="entry name" value="Hypothetical protein af1432"/>
    <property type="match status" value="1"/>
</dbReference>
<proteinExistence type="predicted"/>
<evidence type="ECO:0000313" key="2">
    <source>
        <dbReference type="Proteomes" id="UP000248795"/>
    </source>
</evidence>
<evidence type="ECO:0008006" key="3">
    <source>
        <dbReference type="Google" id="ProtNLM"/>
    </source>
</evidence>
<evidence type="ECO:0000313" key="1">
    <source>
        <dbReference type="EMBL" id="PZF75862.1"/>
    </source>
</evidence>
<reference evidence="2" key="1">
    <citation type="submission" date="2018-06" db="EMBL/GenBank/DDBJ databases">
        <title>Aestuariibacter litoralis strain KCTC 52945T.</title>
        <authorList>
            <person name="Li X."/>
            <person name="Salam N."/>
            <person name="Li J.-L."/>
            <person name="Chen Y.-M."/>
            <person name="Yang Z.-W."/>
            <person name="Zhang L.-Y."/>
            <person name="Han M.-X."/>
            <person name="Xiao M."/>
            <person name="Li W.-J."/>
        </authorList>
    </citation>
    <scope>NUCLEOTIDE SEQUENCE [LARGE SCALE GENOMIC DNA]</scope>
    <source>
        <strain evidence="2">KCTC 52945</strain>
    </source>
</reference>
<organism evidence="1 2">
    <name type="scientific">Aestuariivirga litoralis</name>
    <dbReference type="NCBI Taxonomy" id="2650924"/>
    <lineage>
        <taxon>Bacteria</taxon>
        <taxon>Pseudomonadati</taxon>
        <taxon>Pseudomonadota</taxon>
        <taxon>Alphaproteobacteria</taxon>
        <taxon>Hyphomicrobiales</taxon>
        <taxon>Aestuariivirgaceae</taxon>
        <taxon>Aestuariivirga</taxon>
    </lineage>
</organism>
<keyword evidence="2" id="KW-1185">Reference proteome</keyword>
<dbReference type="SUPFAM" id="SSF109604">
    <property type="entry name" value="HD-domain/PDEase-like"/>
    <property type="match status" value="1"/>
</dbReference>
<comment type="caution">
    <text evidence="1">The sequence shown here is derived from an EMBL/GenBank/DDBJ whole genome shotgun (WGS) entry which is preliminary data.</text>
</comment>
<gene>
    <name evidence="1" type="ORF">DK847_16715</name>
</gene>
<dbReference type="AlphaFoldDB" id="A0A2W2AQH4"/>
<name>A0A2W2AQH4_9HYPH</name>
<protein>
    <recommendedName>
        <fullName evidence="3">HD domain-containing protein</fullName>
    </recommendedName>
</protein>
<dbReference type="EMBL" id="QKVK01000008">
    <property type="protein sequence ID" value="PZF75862.1"/>
    <property type="molecule type" value="Genomic_DNA"/>
</dbReference>
<sequence>MLNLNDVDTVELLREAESRFTLGKRSVHGPLHWRAVFSNGILLADELQADKALIAVFALLHDCRRENERDDPRHGARAAVVARELNGRFFEFEEERLERLAEALHWHDAGKVHEDLDISCCWAADRIELRRVGIEPAKWGFCDRTWPVARQILAARRGANAATA</sequence>
<dbReference type="Proteomes" id="UP000248795">
    <property type="component" value="Unassembled WGS sequence"/>
</dbReference>
<accession>A0A2W2AQH4</accession>